<evidence type="ECO:0000256" key="1">
    <source>
        <dbReference type="SAM" id="MobiDB-lite"/>
    </source>
</evidence>
<dbReference type="PANTHER" id="PTHR21586">
    <property type="entry name" value="TIPA"/>
    <property type="match status" value="1"/>
</dbReference>
<dbReference type="Gene3D" id="3.60.40.10">
    <property type="entry name" value="PPM-type phosphatase domain"/>
    <property type="match status" value="1"/>
</dbReference>
<dbReference type="SUPFAM" id="SSF81606">
    <property type="entry name" value="PP2C-like"/>
    <property type="match status" value="1"/>
</dbReference>
<sequence>MLSYRLFNRDQLHWKRHVISKRSSANLPCRVIVPMTTEVLAADTGPEGGVRCLDVEEIQYYNYCHDSQPVNTKPIAGVQDWRKHHHKAFGLSQSLYDTDPETNKPVGEPNADTFAVVARENNAFLAVADGCGWGVNSFLAARTAVKGCIEHLSNHLHKASTTQEIIEIMLNSFKHAHERIVDSKGTITTLCAAVVCKVQGINCYGLCVVNVGDSLAFVYRKDGCVQEVTTGSHDSGKRDMKQAGGCIGPLVGDDPDLSNLTCSFTFLEEGDIVFLTSDGITDNFDPNVSKMTSPKDIDNLLTPMKPSKSQESLLDQEDVSSNVPATRDRSYSAPVDREAHNADMCTDLPCIYMKKVIESESPCGEESSAKELCAKLMNFVLQNTREKRMFLEQNRDCRKEDFEKKRKTIPGKLDHATVVAYEVGHFQPQPLKLTFYDKQRPKQEQKQSNGDQERITKPHLDPNPELLSLLGILK</sequence>
<dbReference type="InterPro" id="IPR001932">
    <property type="entry name" value="PPM-type_phosphatase-like_dom"/>
</dbReference>
<comment type="caution">
    <text evidence="2">The sequence shown here is derived from an EMBL/GenBank/DDBJ whole genome shotgun (WGS) entry which is preliminary data.</text>
</comment>
<dbReference type="PROSITE" id="PS51746">
    <property type="entry name" value="PPM_2"/>
    <property type="match status" value="1"/>
</dbReference>
<protein>
    <submittedName>
        <fullName evidence="2">PP2C-like domain-containing CG9801 isoform X4</fullName>
    </submittedName>
</protein>
<dbReference type="Pfam" id="PF13672">
    <property type="entry name" value="PP2C_2"/>
    <property type="match status" value="1"/>
</dbReference>
<gene>
    <name evidence="2" type="ORF">PACLA_8A020402</name>
</gene>
<reference evidence="2" key="1">
    <citation type="submission" date="2020-04" db="EMBL/GenBank/DDBJ databases">
        <authorList>
            <person name="Alioto T."/>
            <person name="Alioto T."/>
            <person name="Gomez Garrido J."/>
        </authorList>
    </citation>
    <scope>NUCLEOTIDE SEQUENCE</scope>
    <source>
        <strain evidence="2">A484AB</strain>
    </source>
</reference>
<feature type="region of interest" description="Disordered" evidence="1">
    <location>
        <begin position="295"/>
        <end position="333"/>
    </location>
</feature>
<evidence type="ECO:0000313" key="2">
    <source>
        <dbReference type="EMBL" id="CAB3983735.1"/>
    </source>
</evidence>
<dbReference type="AlphaFoldDB" id="A0A6S7FW82"/>
<feature type="compositionally biased region" description="Polar residues" evidence="1">
    <location>
        <begin position="307"/>
        <end position="324"/>
    </location>
</feature>
<feature type="region of interest" description="Disordered" evidence="1">
    <location>
        <begin position="436"/>
        <end position="462"/>
    </location>
</feature>
<dbReference type="Proteomes" id="UP001152795">
    <property type="component" value="Unassembled WGS sequence"/>
</dbReference>
<name>A0A6S7FW82_PARCT</name>
<dbReference type="PANTHER" id="PTHR21586:SF0">
    <property type="entry name" value="PP2C-LIKE DOMAIN-CONTAINING PROTEIN CG9801"/>
    <property type="match status" value="1"/>
</dbReference>
<evidence type="ECO:0000313" key="3">
    <source>
        <dbReference type="Proteomes" id="UP001152795"/>
    </source>
</evidence>
<proteinExistence type="predicted"/>
<keyword evidence="3" id="KW-1185">Reference proteome</keyword>
<accession>A0A6S7FW82</accession>
<dbReference type="InterPro" id="IPR053287">
    <property type="entry name" value="PP2C-like_domain"/>
</dbReference>
<organism evidence="2 3">
    <name type="scientific">Paramuricea clavata</name>
    <name type="common">Red gorgonian</name>
    <name type="synonym">Violescent sea-whip</name>
    <dbReference type="NCBI Taxonomy" id="317549"/>
    <lineage>
        <taxon>Eukaryota</taxon>
        <taxon>Metazoa</taxon>
        <taxon>Cnidaria</taxon>
        <taxon>Anthozoa</taxon>
        <taxon>Octocorallia</taxon>
        <taxon>Malacalcyonacea</taxon>
        <taxon>Plexauridae</taxon>
        <taxon>Paramuricea</taxon>
    </lineage>
</organism>
<dbReference type="EMBL" id="CACRXK020000650">
    <property type="protein sequence ID" value="CAB3983735.1"/>
    <property type="molecule type" value="Genomic_DNA"/>
</dbReference>
<dbReference type="OrthoDB" id="2556847at2759"/>
<dbReference type="SMART" id="SM00332">
    <property type="entry name" value="PP2Cc"/>
    <property type="match status" value="1"/>
</dbReference>
<dbReference type="InterPro" id="IPR036457">
    <property type="entry name" value="PPM-type-like_dom_sf"/>
</dbReference>